<name>A0A1C3KED7_PLAMA</name>
<dbReference type="EMBL" id="LT594501">
    <property type="protein sequence ID" value="SBT71975.1"/>
    <property type="molecule type" value="Genomic_DNA"/>
</dbReference>
<protein>
    <submittedName>
        <fullName evidence="1">Uncharacterized protein</fullName>
    </submittedName>
</protein>
<accession>A0A1C3KED7</accession>
<evidence type="ECO:0000313" key="1">
    <source>
        <dbReference type="EMBL" id="SBT71975.1"/>
    </source>
</evidence>
<reference evidence="1 2" key="1">
    <citation type="submission" date="2016-06" db="EMBL/GenBank/DDBJ databases">
        <authorList>
            <consortium name="Pathogen Informatics"/>
        </authorList>
    </citation>
    <scope>NUCLEOTIDE SEQUENCE [LARGE SCALE GENOMIC DNA]</scope>
    <source>
        <strain evidence="1">PmlGA01</strain>
    </source>
</reference>
<proteinExistence type="predicted"/>
<gene>
    <name evidence="1" type="primary">PmlGA01_130009200</name>
    <name evidence="1" type="ORF">PMLGA01_130009200</name>
</gene>
<evidence type="ECO:0000313" key="2">
    <source>
        <dbReference type="Proteomes" id="UP000219799"/>
    </source>
</evidence>
<dbReference type="VEuPathDB" id="PlasmoDB:PmUG01_13016800"/>
<sequence>MYENSNIILELNAVKGYYNKVFTNTLLQTLQRDIKVEDLIFSYNHYSNLLVENKNYDDDYHEISSDYLKSDDEMDKVSPNSFDKNKHLGMEYSKEDTINYFDPSISEETFEEKIEKTFDYLNNFIKSFCEESHMNKSGEMEIINSLMQTLEIEKVNEEQYQIFNMCFDKFQIYQITLIVLAYILRSIFNLSLGRKIIFSNELLRALYEQNIYVQIFTLKNLKKYIIQDGEDCDKIHLKMIKICIFSKSLCSFNRAYEILLHLIKDNKQVSEIFDFYFLKKLKKSLENLNNIPRLRFLDLICDSINLNAAKICDIFRISKKNSLIINKEGNNLLKGEGENNHSSNLLADSSNLLPDSANLSADVHTRNANFQVHNFSFESEYEEEVCTFGEISYIYQKTVDEKMKKYNLKIKDICKMTKINIYKYLHMIYLKDDLLLKINVLEIFSKLIQNIYYCDAVFENTYFLHTVLNDLKNMSDEGEILHLSIFNSIISYSKINSSVLSFLINAHSNILMTRIIDYLSESSNKNNEKLIVGIKSFGYFFSFKQCSQILLNIKSNVHLLAINNINTHAHTNVLRHSINIWVKILPSKSMNFEWFKDLIHTILFNKITVVLKEIDDTLIQMNIYQLLEIMITYNIAHLILKEQWLIRSLQGNFENNSYELKMSRYNFFKEFYQFSKNIIISDPFADNLIKNFIEKLKKLKELKNVKLKK</sequence>
<organism evidence="1 2">
    <name type="scientific">Plasmodium malariae</name>
    <dbReference type="NCBI Taxonomy" id="5858"/>
    <lineage>
        <taxon>Eukaryota</taxon>
        <taxon>Sar</taxon>
        <taxon>Alveolata</taxon>
        <taxon>Apicomplexa</taxon>
        <taxon>Aconoidasida</taxon>
        <taxon>Haemosporida</taxon>
        <taxon>Plasmodiidae</taxon>
        <taxon>Plasmodium</taxon>
        <taxon>Plasmodium (Plasmodium)</taxon>
    </lineage>
</organism>
<dbReference type="Proteomes" id="UP000219799">
    <property type="component" value="Chromosome 13"/>
</dbReference>
<dbReference type="AlphaFoldDB" id="A0A1C3KED7"/>